<organism evidence="1">
    <name type="scientific">Anguilla anguilla</name>
    <name type="common">European freshwater eel</name>
    <name type="synonym">Muraena anguilla</name>
    <dbReference type="NCBI Taxonomy" id="7936"/>
    <lineage>
        <taxon>Eukaryota</taxon>
        <taxon>Metazoa</taxon>
        <taxon>Chordata</taxon>
        <taxon>Craniata</taxon>
        <taxon>Vertebrata</taxon>
        <taxon>Euteleostomi</taxon>
        <taxon>Actinopterygii</taxon>
        <taxon>Neopterygii</taxon>
        <taxon>Teleostei</taxon>
        <taxon>Anguilliformes</taxon>
        <taxon>Anguillidae</taxon>
        <taxon>Anguilla</taxon>
    </lineage>
</organism>
<reference evidence="1" key="2">
    <citation type="journal article" date="2015" name="Fish Shellfish Immunol.">
        <title>Early steps in the European eel (Anguilla anguilla)-Vibrio vulnificus interaction in the gills: Role of the RtxA13 toxin.</title>
        <authorList>
            <person name="Callol A."/>
            <person name="Pajuelo D."/>
            <person name="Ebbesson L."/>
            <person name="Teles M."/>
            <person name="MacKenzie S."/>
            <person name="Amaro C."/>
        </authorList>
    </citation>
    <scope>NUCLEOTIDE SEQUENCE</scope>
</reference>
<name>A0A0E9R9D4_ANGAN</name>
<sequence length="37" mass="3932">MALGLNTVHLAGWLAVWFATHLASRLNGRIASISGIL</sequence>
<dbReference type="EMBL" id="GBXM01083477">
    <property type="protein sequence ID" value="JAH25100.1"/>
    <property type="molecule type" value="Transcribed_RNA"/>
</dbReference>
<accession>A0A0E9R9D4</accession>
<reference evidence="1" key="1">
    <citation type="submission" date="2014-11" db="EMBL/GenBank/DDBJ databases">
        <authorList>
            <person name="Amaro Gonzalez C."/>
        </authorList>
    </citation>
    <scope>NUCLEOTIDE SEQUENCE</scope>
</reference>
<evidence type="ECO:0000313" key="1">
    <source>
        <dbReference type="EMBL" id="JAH25100.1"/>
    </source>
</evidence>
<dbReference type="AlphaFoldDB" id="A0A0E9R9D4"/>
<protein>
    <submittedName>
        <fullName evidence="1">Uncharacterized protein</fullName>
    </submittedName>
</protein>
<proteinExistence type="predicted"/>